<dbReference type="AlphaFoldDB" id="Q486T4"/>
<name>Q486T4_COLP3</name>
<gene>
    <name evidence="2" type="ordered locus">CPS_1188</name>
</gene>
<evidence type="ECO:0000256" key="1">
    <source>
        <dbReference type="SAM" id="Phobius"/>
    </source>
</evidence>
<accession>Q486T4</accession>
<evidence type="ECO:0000313" key="2">
    <source>
        <dbReference type="EMBL" id="AAZ27580.1"/>
    </source>
</evidence>
<protein>
    <submittedName>
        <fullName evidence="2">Uncharacterized protein</fullName>
    </submittedName>
</protein>
<keyword evidence="1" id="KW-1133">Transmembrane helix</keyword>
<dbReference type="EMBL" id="CP000083">
    <property type="protein sequence ID" value="AAZ27580.1"/>
    <property type="molecule type" value="Genomic_DNA"/>
</dbReference>
<proteinExistence type="predicted"/>
<keyword evidence="1" id="KW-0472">Membrane</keyword>
<reference evidence="2" key="1">
    <citation type="journal article" date="2005" name="Proc. Natl. Acad. Sci. U.S.A.">
        <title>The psychrophilic lifestyle as revealed by the genome sequence of Colwellia psychrerythraea 34H through genomic and proteomic analyses.</title>
        <authorList>
            <person name="Methe B.A."/>
            <person name="Nelson K.E."/>
            <person name="Deming J.W."/>
            <person name="Momen B."/>
            <person name="Melamud E."/>
            <person name="Zhang X."/>
            <person name="Moult J."/>
            <person name="Madupu R."/>
            <person name="Nelson W.C."/>
            <person name="Dodson R.J."/>
            <person name="Brinkac L.M."/>
            <person name="Daugherty S.C."/>
            <person name="Durkin A.S."/>
            <person name="DeBoy R.T."/>
            <person name="Kolonay J.F."/>
            <person name="Sullivan S.A."/>
            <person name="Zhou L."/>
            <person name="Davidsen T.M."/>
            <person name="Wu M."/>
            <person name="Huston A.L."/>
            <person name="Lewis M."/>
            <person name="Weaver B."/>
            <person name="Weidman J.F."/>
            <person name="Khouri H."/>
            <person name="Utterback T.R."/>
            <person name="Feldblyum T.V."/>
            <person name="Fraser C.M."/>
        </authorList>
    </citation>
    <scope>NUCLEOTIDE SEQUENCE [LARGE SCALE GENOMIC DNA]</scope>
    <source>
        <strain evidence="2">34H</strain>
    </source>
</reference>
<sequence>MASSIGNYVATDLIIILFAATLILIPLFYQIF</sequence>
<feature type="transmembrane region" description="Helical" evidence="1">
    <location>
        <begin position="6"/>
        <end position="29"/>
    </location>
</feature>
<dbReference type="KEGG" id="cps:CPS_1188"/>
<keyword evidence="1" id="KW-0812">Transmembrane</keyword>
<organism evidence="2 3">
    <name type="scientific">Colwellia psychrerythraea (strain 34H / ATCC BAA-681)</name>
    <name type="common">Vibrio psychroerythus</name>
    <dbReference type="NCBI Taxonomy" id="167879"/>
    <lineage>
        <taxon>Bacteria</taxon>
        <taxon>Pseudomonadati</taxon>
        <taxon>Pseudomonadota</taxon>
        <taxon>Gammaproteobacteria</taxon>
        <taxon>Alteromonadales</taxon>
        <taxon>Colwelliaceae</taxon>
        <taxon>Colwellia</taxon>
    </lineage>
</organism>
<evidence type="ECO:0000313" key="3">
    <source>
        <dbReference type="Proteomes" id="UP000000547"/>
    </source>
</evidence>
<dbReference type="Proteomes" id="UP000000547">
    <property type="component" value="Chromosome"/>
</dbReference>
<dbReference type="HOGENOM" id="CLU_3388882_0_0_6"/>